<name>A0AAV4WL19_9ARAC</name>
<accession>A0AAV4WL19</accession>
<dbReference type="EMBL" id="BPLQ01014688">
    <property type="protein sequence ID" value="GIY82110.1"/>
    <property type="molecule type" value="Genomic_DNA"/>
</dbReference>
<gene>
    <name evidence="1" type="ORF">CDAR_506031</name>
</gene>
<reference evidence="1 2" key="1">
    <citation type="submission" date="2021-06" db="EMBL/GenBank/DDBJ databases">
        <title>Caerostris darwini draft genome.</title>
        <authorList>
            <person name="Kono N."/>
            <person name="Arakawa K."/>
        </authorList>
    </citation>
    <scope>NUCLEOTIDE SEQUENCE [LARGE SCALE GENOMIC DNA]</scope>
</reference>
<proteinExistence type="predicted"/>
<keyword evidence="2" id="KW-1185">Reference proteome</keyword>
<dbReference type="Proteomes" id="UP001054837">
    <property type="component" value="Unassembled WGS sequence"/>
</dbReference>
<dbReference type="AlphaFoldDB" id="A0AAV4WL19"/>
<evidence type="ECO:0000313" key="2">
    <source>
        <dbReference type="Proteomes" id="UP001054837"/>
    </source>
</evidence>
<organism evidence="1 2">
    <name type="scientific">Caerostris darwini</name>
    <dbReference type="NCBI Taxonomy" id="1538125"/>
    <lineage>
        <taxon>Eukaryota</taxon>
        <taxon>Metazoa</taxon>
        <taxon>Ecdysozoa</taxon>
        <taxon>Arthropoda</taxon>
        <taxon>Chelicerata</taxon>
        <taxon>Arachnida</taxon>
        <taxon>Araneae</taxon>
        <taxon>Araneomorphae</taxon>
        <taxon>Entelegynae</taxon>
        <taxon>Araneoidea</taxon>
        <taxon>Araneidae</taxon>
        <taxon>Caerostris</taxon>
    </lineage>
</organism>
<protein>
    <submittedName>
        <fullName evidence="1">Uncharacterized protein</fullName>
    </submittedName>
</protein>
<evidence type="ECO:0000313" key="1">
    <source>
        <dbReference type="EMBL" id="GIY82110.1"/>
    </source>
</evidence>
<comment type="caution">
    <text evidence="1">The sequence shown here is derived from an EMBL/GenBank/DDBJ whole genome shotgun (WGS) entry which is preliminary data.</text>
</comment>
<sequence length="137" mass="15549">MEVKTSDNFLQNSISCERAKTERILIRFRNTPSDGNALKHSGAIFQTFANTRRSFIITNRLAQKVVKDGQIRMLKKINTIRKSTGGSPVRSLPAEPAVILDGVNKQWGSFGETPLFQQIHTCNNKLLSYERARLRMK</sequence>